<feature type="transmembrane region" description="Helical" evidence="1">
    <location>
        <begin position="34"/>
        <end position="51"/>
    </location>
</feature>
<proteinExistence type="predicted"/>
<evidence type="ECO:0000313" key="3">
    <source>
        <dbReference type="Proteomes" id="UP000696310"/>
    </source>
</evidence>
<dbReference type="EMBL" id="JAESHX010000059">
    <property type="protein sequence ID" value="MBW5893129.1"/>
    <property type="molecule type" value="Genomic_DNA"/>
</dbReference>
<organism evidence="2 3">
    <name type="scientific">Pectobacterium polaris</name>
    <dbReference type="NCBI Taxonomy" id="2042057"/>
    <lineage>
        <taxon>Bacteria</taxon>
        <taxon>Pseudomonadati</taxon>
        <taxon>Pseudomonadota</taxon>
        <taxon>Gammaproteobacteria</taxon>
        <taxon>Enterobacterales</taxon>
        <taxon>Pectobacteriaceae</taxon>
        <taxon>Pectobacterium</taxon>
    </lineage>
</organism>
<dbReference type="AlphaFoldDB" id="A0AAW4P0Y6"/>
<evidence type="ECO:0000256" key="1">
    <source>
        <dbReference type="SAM" id="Phobius"/>
    </source>
</evidence>
<keyword evidence="1" id="KW-0472">Membrane</keyword>
<name>A0AAW4P0Y6_9GAMM</name>
<evidence type="ECO:0000313" key="2">
    <source>
        <dbReference type="EMBL" id="MBW5893129.1"/>
    </source>
</evidence>
<reference evidence="2" key="1">
    <citation type="journal article" date="2021" name="bioRxiv">
        <title>Identification of Pectobacterium species isolated from the soft rot of tetecho (Neobuxbaumia tetetzo), a columnar cactus, and associated metagenomics.</title>
        <authorList>
            <person name="Vargas-Peralta D."/>
            <person name="Narvaez-Barragan D.A."/>
            <person name="de Sandozequi A."/>
            <person name="Romero-Gutierrez M.F."/>
            <person name="Segovia L."/>
            <person name="Martinez-Anaya C."/>
            <person name="Alcaraz L.D."/>
            <person name="de la Torre Almaraz R."/>
        </authorList>
    </citation>
    <scope>NUCLEOTIDE SEQUENCE</scope>
    <source>
        <strain evidence="2">A3</strain>
    </source>
</reference>
<dbReference type="CDD" id="cd14724">
    <property type="entry name" value="ZIP_Gal4-like_1"/>
    <property type="match status" value="1"/>
</dbReference>
<sequence length="121" mass="13441">MTSTASVLVDCLTLSNAPREATVGINELSFNWQFLQWVVMAVVGVYTWLIGRQSASQQELLELRTRITTLEAQVKQVPTQAQVTELISNLSRTEAGLNGLMAQVSAISRRTETINDYLLNK</sequence>
<dbReference type="Pfam" id="PF10805">
    <property type="entry name" value="DUF2730"/>
    <property type="match status" value="1"/>
</dbReference>
<keyword evidence="1" id="KW-1133">Transmembrane helix</keyword>
<accession>A0AAW4P0Y6</accession>
<reference evidence="2" key="2">
    <citation type="submission" date="2021-01" db="EMBL/GenBank/DDBJ databases">
        <authorList>
            <person name="Vargas Peralta D."/>
        </authorList>
    </citation>
    <scope>NUCLEOTIDE SEQUENCE</scope>
    <source>
        <strain evidence="2">A3</strain>
    </source>
</reference>
<gene>
    <name evidence="2" type="ORF">IM880_12980</name>
</gene>
<protein>
    <submittedName>
        <fullName evidence="2">DUF2730 family protein</fullName>
    </submittedName>
</protein>
<keyword evidence="1" id="KW-0812">Transmembrane</keyword>
<comment type="caution">
    <text evidence="2">The sequence shown here is derived from an EMBL/GenBank/DDBJ whole genome shotgun (WGS) entry which is preliminary data.</text>
</comment>
<dbReference type="InterPro" id="IPR020269">
    <property type="entry name" value="Phage_Mu_Releasin"/>
</dbReference>
<dbReference type="Proteomes" id="UP000696310">
    <property type="component" value="Unassembled WGS sequence"/>
</dbReference>